<comment type="caution">
    <text evidence="2">The sequence shown here is derived from an EMBL/GenBank/DDBJ whole genome shotgun (WGS) entry which is preliminary data.</text>
</comment>
<evidence type="ECO:0000313" key="2">
    <source>
        <dbReference type="EMBL" id="GLR65678.1"/>
    </source>
</evidence>
<organism evidence="2 3">
    <name type="scientific">Acidocella aquatica</name>
    <dbReference type="NCBI Taxonomy" id="1922313"/>
    <lineage>
        <taxon>Bacteria</taxon>
        <taxon>Pseudomonadati</taxon>
        <taxon>Pseudomonadota</taxon>
        <taxon>Alphaproteobacteria</taxon>
        <taxon>Acetobacterales</taxon>
        <taxon>Acidocellaceae</taxon>
        <taxon>Acidocella</taxon>
    </lineage>
</organism>
<reference evidence="3" key="1">
    <citation type="journal article" date="2019" name="Int. J. Syst. Evol. Microbiol.">
        <title>The Global Catalogue of Microorganisms (GCM) 10K type strain sequencing project: providing services to taxonomists for standard genome sequencing and annotation.</title>
        <authorList>
            <consortium name="The Broad Institute Genomics Platform"/>
            <consortium name="The Broad Institute Genome Sequencing Center for Infectious Disease"/>
            <person name="Wu L."/>
            <person name="Ma J."/>
        </authorList>
    </citation>
    <scope>NUCLEOTIDE SEQUENCE [LARGE SCALE GENOMIC DNA]</scope>
    <source>
        <strain evidence="3">NBRC 112502</strain>
    </source>
</reference>
<protein>
    <recommendedName>
        <fullName evidence="1">SnoaL-like domain-containing protein</fullName>
    </recommendedName>
</protein>
<dbReference type="EMBL" id="BSOS01000006">
    <property type="protein sequence ID" value="GLR65678.1"/>
    <property type="molecule type" value="Genomic_DNA"/>
</dbReference>
<proteinExistence type="predicted"/>
<dbReference type="Pfam" id="PF12680">
    <property type="entry name" value="SnoaL_2"/>
    <property type="match status" value="1"/>
</dbReference>
<gene>
    <name evidence="2" type="ORF">GCM10010909_03560</name>
</gene>
<accession>A0ABQ6A241</accession>
<dbReference type="Proteomes" id="UP001156641">
    <property type="component" value="Unassembled WGS sequence"/>
</dbReference>
<evidence type="ECO:0000313" key="3">
    <source>
        <dbReference type="Proteomes" id="UP001156641"/>
    </source>
</evidence>
<dbReference type="InterPro" id="IPR032710">
    <property type="entry name" value="NTF2-like_dom_sf"/>
</dbReference>
<dbReference type="Gene3D" id="3.10.450.50">
    <property type="match status" value="1"/>
</dbReference>
<evidence type="ECO:0000259" key="1">
    <source>
        <dbReference type="Pfam" id="PF12680"/>
    </source>
</evidence>
<feature type="domain" description="SnoaL-like" evidence="1">
    <location>
        <begin position="12"/>
        <end position="112"/>
    </location>
</feature>
<sequence length="133" mass="14543">MSQPLTPEEITQAYFAAWATHDLNTIMRHLGPDCVFINGTINTTTGAPAIRALFAQYFTAYDAFRFDVLSLATAADGRTVLNERLDYMWKDGKRLEIPCAGAVTVENGLITSIRDYFDLAAVNAQRGGPPPAS</sequence>
<keyword evidence="3" id="KW-1185">Reference proteome</keyword>
<dbReference type="InterPro" id="IPR037401">
    <property type="entry name" value="SnoaL-like"/>
</dbReference>
<dbReference type="SUPFAM" id="SSF54427">
    <property type="entry name" value="NTF2-like"/>
    <property type="match status" value="1"/>
</dbReference>
<dbReference type="RefSeq" id="WP_284256189.1">
    <property type="nucleotide sequence ID" value="NZ_BSOS01000006.1"/>
</dbReference>
<name>A0ABQ6A241_9PROT</name>